<keyword evidence="2" id="KW-1185">Reference proteome</keyword>
<protein>
    <submittedName>
        <fullName evidence="1">Uncharacterized protein</fullName>
    </submittedName>
</protein>
<gene>
    <name evidence="1" type="ORF">L6452_21507</name>
</gene>
<evidence type="ECO:0000313" key="2">
    <source>
        <dbReference type="Proteomes" id="UP001055879"/>
    </source>
</evidence>
<name>A0ACB9AYJ2_ARCLA</name>
<sequence>MEGVLEVDTTAATTTAGGGGGGEDFLKIKEEPMLVFNKDDFLNDGGNGGGGDGGGGGGGDGGGGGGGLLEDHEVVVKIKEEPILIYDQDDFLGGGGSSPVWVAKPIEGLRDGGPPPFLKKTFEMVDDPQTDSIISWSDSKKSFVLWDPHKFSTDLLPQRFKHNNFSSFVRQLNTYRFKKIDPDRWEFANELFQKGKKHLLRDIKRRTNQTQTPQKQSDQLEQPPPCVHHQTNPTVESELKTLRKDRAALRQEILKMKQQQETTEKHLEIVQERMRRMEFKQQRLLVFMSKAFRNPVFVQLLQRLMQKQELVSVETCRKRRKLEQMMSTVNGEELNQVQEVWDMIESDGYTVFSSDESVSPLRDQKNGEKSDGLNSPDYNSENFILWEKLMEDELIFGDELSGKNQSETYLEEWEELIPKV</sequence>
<reference evidence="2" key="1">
    <citation type="journal article" date="2022" name="Mol. Ecol. Resour.">
        <title>The genomes of chicory, endive, great burdock and yacon provide insights into Asteraceae palaeo-polyploidization history and plant inulin production.</title>
        <authorList>
            <person name="Fan W."/>
            <person name="Wang S."/>
            <person name="Wang H."/>
            <person name="Wang A."/>
            <person name="Jiang F."/>
            <person name="Liu H."/>
            <person name="Zhao H."/>
            <person name="Xu D."/>
            <person name="Zhang Y."/>
        </authorList>
    </citation>
    <scope>NUCLEOTIDE SEQUENCE [LARGE SCALE GENOMIC DNA]</scope>
    <source>
        <strain evidence="2">cv. Niubang</strain>
    </source>
</reference>
<evidence type="ECO:0000313" key="1">
    <source>
        <dbReference type="EMBL" id="KAI3714551.1"/>
    </source>
</evidence>
<reference evidence="1 2" key="2">
    <citation type="journal article" date="2022" name="Mol. Ecol. Resour.">
        <title>The genomes of chicory, endive, great burdock and yacon provide insights into Asteraceae paleo-polyploidization history and plant inulin production.</title>
        <authorList>
            <person name="Fan W."/>
            <person name="Wang S."/>
            <person name="Wang H."/>
            <person name="Wang A."/>
            <person name="Jiang F."/>
            <person name="Liu H."/>
            <person name="Zhao H."/>
            <person name="Xu D."/>
            <person name="Zhang Y."/>
        </authorList>
    </citation>
    <scope>NUCLEOTIDE SEQUENCE [LARGE SCALE GENOMIC DNA]</scope>
    <source>
        <strain evidence="2">cv. Niubang</strain>
    </source>
</reference>
<comment type="caution">
    <text evidence="1">The sequence shown here is derived from an EMBL/GenBank/DDBJ whole genome shotgun (WGS) entry which is preliminary data.</text>
</comment>
<proteinExistence type="predicted"/>
<accession>A0ACB9AYJ2</accession>
<organism evidence="1 2">
    <name type="scientific">Arctium lappa</name>
    <name type="common">Greater burdock</name>
    <name type="synonym">Lappa major</name>
    <dbReference type="NCBI Taxonomy" id="4217"/>
    <lineage>
        <taxon>Eukaryota</taxon>
        <taxon>Viridiplantae</taxon>
        <taxon>Streptophyta</taxon>
        <taxon>Embryophyta</taxon>
        <taxon>Tracheophyta</taxon>
        <taxon>Spermatophyta</taxon>
        <taxon>Magnoliopsida</taxon>
        <taxon>eudicotyledons</taxon>
        <taxon>Gunneridae</taxon>
        <taxon>Pentapetalae</taxon>
        <taxon>asterids</taxon>
        <taxon>campanulids</taxon>
        <taxon>Asterales</taxon>
        <taxon>Asteraceae</taxon>
        <taxon>Carduoideae</taxon>
        <taxon>Cardueae</taxon>
        <taxon>Arctiinae</taxon>
        <taxon>Arctium</taxon>
    </lineage>
</organism>
<dbReference type="EMBL" id="CM042053">
    <property type="protein sequence ID" value="KAI3714551.1"/>
    <property type="molecule type" value="Genomic_DNA"/>
</dbReference>
<dbReference type="Proteomes" id="UP001055879">
    <property type="component" value="Linkage Group LG07"/>
</dbReference>